<dbReference type="Proteomes" id="UP001596011">
    <property type="component" value="Unassembled WGS sequence"/>
</dbReference>
<evidence type="ECO:0000256" key="1">
    <source>
        <dbReference type="SAM" id="MobiDB-lite"/>
    </source>
</evidence>
<protein>
    <recommendedName>
        <fullName evidence="4">DUF4439 domain-containing protein</fullName>
    </recommendedName>
</protein>
<gene>
    <name evidence="2" type="ORF">ACFO6V_05185</name>
</gene>
<feature type="region of interest" description="Disordered" evidence="1">
    <location>
        <begin position="84"/>
        <end position="114"/>
    </location>
</feature>
<feature type="compositionally biased region" description="Low complexity" evidence="1">
    <location>
        <begin position="89"/>
        <end position="100"/>
    </location>
</feature>
<keyword evidence="3" id="KW-1185">Reference proteome</keyword>
<dbReference type="EMBL" id="JBHSFI010000002">
    <property type="protein sequence ID" value="MFC4627619.1"/>
    <property type="molecule type" value="Genomic_DNA"/>
</dbReference>
<sequence length="231" mass="23850">MAAVLVAAAVALLVLLVLLVLRPWEGEAPAADGFDVDPARVAELEAAEEERAVENLAAAAELAVSAQERLLPVMDGLYESLPVGGAGSGDASEGGSADGDPTSDGATPPTSAELDEWRAVVDEVTAETEALPTGSSEHNIVRNGLMLSTRLLGDTLDVLELAAADDSADGSARLRDVAGDLRLRAVDAWAVAAVQLDLQHIEADRGHLHAFLPLHSGMSAEGEAEMSHGDH</sequence>
<name>A0ABV9HE94_9MICO</name>
<comment type="caution">
    <text evidence="2">The sequence shown here is derived from an EMBL/GenBank/DDBJ whole genome shotgun (WGS) entry which is preliminary data.</text>
</comment>
<dbReference type="RefSeq" id="WP_377132930.1">
    <property type="nucleotide sequence ID" value="NZ_JBHSFI010000002.1"/>
</dbReference>
<organism evidence="2 3">
    <name type="scientific">Promicromonospora alba</name>
    <dbReference type="NCBI Taxonomy" id="1616110"/>
    <lineage>
        <taxon>Bacteria</taxon>
        <taxon>Bacillati</taxon>
        <taxon>Actinomycetota</taxon>
        <taxon>Actinomycetes</taxon>
        <taxon>Micrococcales</taxon>
        <taxon>Promicromonosporaceae</taxon>
        <taxon>Promicromonospora</taxon>
    </lineage>
</organism>
<proteinExistence type="predicted"/>
<evidence type="ECO:0008006" key="4">
    <source>
        <dbReference type="Google" id="ProtNLM"/>
    </source>
</evidence>
<evidence type="ECO:0000313" key="2">
    <source>
        <dbReference type="EMBL" id="MFC4627619.1"/>
    </source>
</evidence>
<accession>A0ABV9HE94</accession>
<evidence type="ECO:0000313" key="3">
    <source>
        <dbReference type="Proteomes" id="UP001596011"/>
    </source>
</evidence>
<reference evidence="3" key="1">
    <citation type="journal article" date="2019" name="Int. J. Syst. Evol. Microbiol.">
        <title>The Global Catalogue of Microorganisms (GCM) 10K type strain sequencing project: providing services to taxonomists for standard genome sequencing and annotation.</title>
        <authorList>
            <consortium name="The Broad Institute Genomics Platform"/>
            <consortium name="The Broad Institute Genome Sequencing Center for Infectious Disease"/>
            <person name="Wu L."/>
            <person name="Ma J."/>
        </authorList>
    </citation>
    <scope>NUCLEOTIDE SEQUENCE [LARGE SCALE GENOMIC DNA]</scope>
    <source>
        <strain evidence="3">CCUG 42722</strain>
    </source>
</reference>